<proteinExistence type="inferred from homology"/>
<accession>A0A1L8DZX6</accession>
<comment type="similarity">
    <text evidence="2 6">Belongs to the GMC oxidoreductase family.</text>
</comment>
<feature type="binding site" evidence="5">
    <location>
        <position position="140"/>
    </location>
    <ligand>
        <name>FAD</name>
        <dbReference type="ChEBI" id="CHEBI:57692"/>
    </ligand>
</feature>
<dbReference type="PROSITE" id="PS00623">
    <property type="entry name" value="GMC_OXRED_1"/>
    <property type="match status" value="1"/>
</dbReference>
<feature type="domain" description="Glucose-methanol-choline oxidoreductase N-terminal" evidence="7">
    <location>
        <begin position="134"/>
        <end position="157"/>
    </location>
</feature>
<protein>
    <submittedName>
        <fullName evidence="9">Putative glucose dehydrogenase fad quinone</fullName>
    </submittedName>
</protein>
<evidence type="ECO:0000313" key="9">
    <source>
        <dbReference type="EMBL" id="JAV12043.1"/>
    </source>
</evidence>
<dbReference type="InterPro" id="IPR007867">
    <property type="entry name" value="GMC_OxRtase_C"/>
</dbReference>
<dbReference type="Gene3D" id="3.50.50.60">
    <property type="entry name" value="FAD/NAD(P)-binding domain"/>
    <property type="match status" value="1"/>
</dbReference>
<evidence type="ECO:0000256" key="4">
    <source>
        <dbReference type="ARBA" id="ARBA00022827"/>
    </source>
</evidence>
<feature type="domain" description="Glucose-methanol-choline oxidoreductase N-terminal" evidence="8">
    <location>
        <begin position="314"/>
        <end position="328"/>
    </location>
</feature>
<evidence type="ECO:0000256" key="2">
    <source>
        <dbReference type="ARBA" id="ARBA00010790"/>
    </source>
</evidence>
<evidence type="ECO:0000256" key="3">
    <source>
        <dbReference type="ARBA" id="ARBA00022630"/>
    </source>
</evidence>
<dbReference type="EMBL" id="GFDF01002041">
    <property type="protein sequence ID" value="JAV12043.1"/>
    <property type="molecule type" value="Transcribed_RNA"/>
</dbReference>
<dbReference type="SUPFAM" id="SSF51905">
    <property type="entry name" value="FAD/NAD(P)-binding domain"/>
    <property type="match status" value="1"/>
</dbReference>
<keyword evidence="4 5" id="KW-0274">FAD</keyword>
<evidence type="ECO:0000259" key="7">
    <source>
        <dbReference type="PROSITE" id="PS00623"/>
    </source>
</evidence>
<dbReference type="GO" id="GO:0016614">
    <property type="term" value="F:oxidoreductase activity, acting on CH-OH group of donors"/>
    <property type="evidence" value="ECO:0007669"/>
    <property type="project" value="InterPro"/>
</dbReference>
<evidence type="ECO:0000256" key="5">
    <source>
        <dbReference type="PIRSR" id="PIRSR000137-2"/>
    </source>
</evidence>
<sequence>MDALTLPCAAQSAGPLNQLLGLLINSLISAQCAISPPEIWPKDFGPQVLEKGFEEYDFIVVGSGSAGAVVASRLSENPDWKVLLLEAGGDPPVEVEVPATFYYLQDSDYDWRYRTEYSDKASIAIPGGSFWPRGKILGGTSSINAMNYIRGNRRDYDQWEAKGNTGWGWKDVVYYFKKSEGNQDSEVDDDINGKKFHNKNGPLKVSFFANNEPLKHIFPQAAKDLGYKYLKDFNGEEHLGFGIAQGSASNGVRYSTARAFLIPAKDRPNLHVVKNAFVLNVELDGKTATGVKVNIDGKKTLVAKAKKEVIVSGGAINSPHLLMLSGIGPKKHLKEHGISVVKDLPVGQNLQDHVVVPLFFQFHKSSATERNPEDLGEVLYKYLMHRSGPLSSIGTSDSMGFVNTRNDSVFPDIQFHHFSFKKKAAELVYAFGAFGYDHSIAKEVKEASQGGDVGSVLVTLLNEKSKGHIELKGKDPKYYPKIFANYLDEQDDVDTIVRGIQLYMKFLGTETFKKHEGHYIRLPLADCDKLEFNSVKYWECYTRHMATTLYHPTGTTKMGPESDKDSVVDPRLRVKGIKGLRVIDASIMPDIMSGNTNAPVIMIGEKGADLIKEDWKYNIKHEEL</sequence>
<dbReference type="PROSITE" id="PS00624">
    <property type="entry name" value="GMC_OXRED_2"/>
    <property type="match status" value="1"/>
</dbReference>
<organism evidence="9">
    <name type="scientific">Nyssomyia neivai</name>
    <dbReference type="NCBI Taxonomy" id="330878"/>
    <lineage>
        <taxon>Eukaryota</taxon>
        <taxon>Metazoa</taxon>
        <taxon>Ecdysozoa</taxon>
        <taxon>Arthropoda</taxon>
        <taxon>Hexapoda</taxon>
        <taxon>Insecta</taxon>
        <taxon>Pterygota</taxon>
        <taxon>Neoptera</taxon>
        <taxon>Endopterygota</taxon>
        <taxon>Diptera</taxon>
        <taxon>Nematocera</taxon>
        <taxon>Psychodoidea</taxon>
        <taxon>Psychodidae</taxon>
        <taxon>Nyssomyia</taxon>
    </lineage>
</organism>
<dbReference type="InterPro" id="IPR012132">
    <property type="entry name" value="GMC_OxRdtase"/>
</dbReference>
<name>A0A1L8DZX6_9DIPT</name>
<dbReference type="AlphaFoldDB" id="A0A1L8DZX6"/>
<dbReference type="PANTHER" id="PTHR11552">
    <property type="entry name" value="GLUCOSE-METHANOL-CHOLINE GMC OXIDOREDUCTASE"/>
    <property type="match status" value="1"/>
</dbReference>
<evidence type="ECO:0000256" key="6">
    <source>
        <dbReference type="RuleBase" id="RU003968"/>
    </source>
</evidence>
<dbReference type="PANTHER" id="PTHR11552:SF147">
    <property type="entry name" value="CHOLINE DEHYDROGENASE, MITOCHONDRIAL"/>
    <property type="match status" value="1"/>
</dbReference>
<dbReference type="SUPFAM" id="SSF54373">
    <property type="entry name" value="FAD-linked reductases, C-terminal domain"/>
    <property type="match status" value="1"/>
</dbReference>
<dbReference type="InterPro" id="IPR000172">
    <property type="entry name" value="GMC_OxRdtase_N"/>
</dbReference>
<dbReference type="GO" id="GO:0050660">
    <property type="term" value="F:flavin adenine dinucleotide binding"/>
    <property type="evidence" value="ECO:0007669"/>
    <property type="project" value="InterPro"/>
</dbReference>
<evidence type="ECO:0000259" key="8">
    <source>
        <dbReference type="PROSITE" id="PS00624"/>
    </source>
</evidence>
<dbReference type="Gene3D" id="3.30.560.10">
    <property type="entry name" value="Glucose Oxidase, domain 3"/>
    <property type="match status" value="1"/>
</dbReference>
<dbReference type="Pfam" id="PF05199">
    <property type="entry name" value="GMC_oxred_C"/>
    <property type="match status" value="1"/>
</dbReference>
<keyword evidence="3 6" id="KW-0285">Flavoprotein</keyword>
<comment type="cofactor">
    <cofactor evidence="1 5">
        <name>FAD</name>
        <dbReference type="ChEBI" id="CHEBI:57692"/>
    </cofactor>
</comment>
<reference evidence="9" key="1">
    <citation type="submission" date="2016-12" db="EMBL/GenBank/DDBJ databases">
        <title>An insight into the sialome and mialome of the sand fly, Nyssomyia neivai.</title>
        <authorList>
            <person name="Sebastian V."/>
            <person name="Goulart T.M."/>
            <person name="Oliveira W."/>
            <person name="Calvo E."/>
            <person name="Oliveira L.F."/>
            <person name="Pinto M.C."/>
            <person name="Rosselino A.M."/>
            <person name="Ribeiro J.M."/>
        </authorList>
    </citation>
    <scope>NUCLEOTIDE SEQUENCE</scope>
</reference>
<dbReference type="Pfam" id="PF00732">
    <property type="entry name" value="GMC_oxred_N"/>
    <property type="match status" value="1"/>
</dbReference>
<feature type="binding site" evidence="5">
    <location>
        <position position="278"/>
    </location>
    <ligand>
        <name>FAD</name>
        <dbReference type="ChEBI" id="CHEBI:57692"/>
    </ligand>
</feature>
<evidence type="ECO:0000256" key="1">
    <source>
        <dbReference type="ARBA" id="ARBA00001974"/>
    </source>
</evidence>
<dbReference type="PIRSF" id="PIRSF000137">
    <property type="entry name" value="Alcohol_oxidase"/>
    <property type="match status" value="1"/>
</dbReference>
<dbReference type="InterPro" id="IPR036188">
    <property type="entry name" value="FAD/NAD-bd_sf"/>
</dbReference>